<feature type="non-terminal residue" evidence="1">
    <location>
        <position position="1"/>
    </location>
</feature>
<name>V8P226_OPHHA</name>
<protein>
    <submittedName>
        <fullName evidence="1">Uncharacterized protein</fullName>
    </submittedName>
</protein>
<gene>
    <name evidence="1" type="ORF">L345_05648</name>
</gene>
<proteinExistence type="predicted"/>
<comment type="caution">
    <text evidence="1">The sequence shown here is derived from an EMBL/GenBank/DDBJ whole genome shotgun (WGS) entry which is preliminary data.</text>
</comment>
<evidence type="ECO:0000313" key="1">
    <source>
        <dbReference type="EMBL" id="ETE68554.1"/>
    </source>
</evidence>
<reference evidence="1 2" key="1">
    <citation type="journal article" date="2013" name="Proc. Natl. Acad. Sci. U.S.A.">
        <title>The king cobra genome reveals dynamic gene evolution and adaptation in the snake venom system.</title>
        <authorList>
            <person name="Vonk F.J."/>
            <person name="Casewell N.R."/>
            <person name="Henkel C.V."/>
            <person name="Heimberg A.M."/>
            <person name="Jansen H.J."/>
            <person name="McCleary R.J."/>
            <person name="Kerkkamp H.M."/>
            <person name="Vos R.A."/>
            <person name="Guerreiro I."/>
            <person name="Calvete J.J."/>
            <person name="Wuster W."/>
            <person name="Woods A.E."/>
            <person name="Logan J.M."/>
            <person name="Harrison R.A."/>
            <person name="Castoe T.A."/>
            <person name="de Koning A.P."/>
            <person name="Pollock D.D."/>
            <person name="Yandell M."/>
            <person name="Calderon D."/>
            <person name="Renjifo C."/>
            <person name="Currier R.B."/>
            <person name="Salgado D."/>
            <person name="Pla D."/>
            <person name="Sanz L."/>
            <person name="Hyder A.S."/>
            <person name="Ribeiro J.M."/>
            <person name="Arntzen J.W."/>
            <person name="van den Thillart G.E."/>
            <person name="Boetzer M."/>
            <person name="Pirovano W."/>
            <person name="Dirks R.P."/>
            <person name="Spaink H.P."/>
            <person name="Duboule D."/>
            <person name="McGlinn E."/>
            <person name="Kini R.M."/>
            <person name="Richardson M.K."/>
        </authorList>
    </citation>
    <scope>NUCLEOTIDE SEQUENCE</scope>
    <source>
        <tissue evidence="1">Blood</tissue>
    </source>
</reference>
<accession>V8P226</accession>
<evidence type="ECO:0000313" key="2">
    <source>
        <dbReference type="Proteomes" id="UP000018936"/>
    </source>
</evidence>
<dbReference type="Proteomes" id="UP000018936">
    <property type="component" value="Unassembled WGS sequence"/>
</dbReference>
<dbReference type="AlphaFoldDB" id="V8P226"/>
<sequence>MVMQQMQPWLMKTAPQLIRPCRLRRSHLSHLVAESAIIVTEPVSSSPQVILGSHLMEISEKLVGEFWELKSIHLKVANLRFPKMIIINPEGLSGTSKSLMLLMLGKTEGQRRRGWQRMRWLDNVIHAMNMNLGTLQEAVWRTGETGILWSMGPQKVVFDSHASLDFITCSFSVPPPPHTTSVCFSHPDPLFISIHCSYPYPSLYSTAHQIWAPQAPAACHRQHLTPLPPPGTCMTTMPTQLLGSMSRRPGKQGIGE</sequence>
<organism evidence="1 2">
    <name type="scientific">Ophiophagus hannah</name>
    <name type="common">King cobra</name>
    <name type="synonym">Naja hannah</name>
    <dbReference type="NCBI Taxonomy" id="8665"/>
    <lineage>
        <taxon>Eukaryota</taxon>
        <taxon>Metazoa</taxon>
        <taxon>Chordata</taxon>
        <taxon>Craniata</taxon>
        <taxon>Vertebrata</taxon>
        <taxon>Euteleostomi</taxon>
        <taxon>Lepidosauria</taxon>
        <taxon>Squamata</taxon>
        <taxon>Bifurcata</taxon>
        <taxon>Unidentata</taxon>
        <taxon>Episquamata</taxon>
        <taxon>Toxicofera</taxon>
        <taxon>Serpentes</taxon>
        <taxon>Colubroidea</taxon>
        <taxon>Elapidae</taxon>
        <taxon>Elapinae</taxon>
        <taxon>Ophiophagus</taxon>
    </lineage>
</organism>
<dbReference type="EMBL" id="AZIM01000991">
    <property type="protein sequence ID" value="ETE68554.1"/>
    <property type="molecule type" value="Genomic_DNA"/>
</dbReference>
<keyword evidence="2" id="KW-1185">Reference proteome</keyword>